<dbReference type="Proteomes" id="UP001595960">
    <property type="component" value="Unassembled WGS sequence"/>
</dbReference>
<evidence type="ECO:0000313" key="2">
    <source>
        <dbReference type="Proteomes" id="UP001595960"/>
    </source>
</evidence>
<name>A0ABV9R4H9_9MICO</name>
<proteinExistence type="predicted"/>
<sequence>MTESIPVSWAPESCALPTVERPLREAAFAALFHDHLTRVRRPAPAVAELVLDRANPARVRELVALEASCCSFFTFDVREAAGRVRLNVGVPSGQVPVLDALVASAVAASGAEVTP</sequence>
<accession>A0ABV9R4H9</accession>
<organism evidence="1 2">
    <name type="scientific">Agromyces aurantiacus</name>
    <dbReference type="NCBI Taxonomy" id="165814"/>
    <lineage>
        <taxon>Bacteria</taxon>
        <taxon>Bacillati</taxon>
        <taxon>Actinomycetota</taxon>
        <taxon>Actinomycetes</taxon>
        <taxon>Micrococcales</taxon>
        <taxon>Microbacteriaceae</taxon>
        <taxon>Agromyces</taxon>
    </lineage>
</organism>
<reference evidence="2" key="1">
    <citation type="journal article" date="2019" name="Int. J. Syst. Evol. Microbiol.">
        <title>The Global Catalogue of Microorganisms (GCM) 10K type strain sequencing project: providing services to taxonomists for standard genome sequencing and annotation.</title>
        <authorList>
            <consortium name="The Broad Institute Genomics Platform"/>
            <consortium name="The Broad Institute Genome Sequencing Center for Infectious Disease"/>
            <person name="Wu L."/>
            <person name="Ma J."/>
        </authorList>
    </citation>
    <scope>NUCLEOTIDE SEQUENCE [LARGE SCALE GENOMIC DNA]</scope>
    <source>
        <strain evidence="2">CGMCC 1.12192</strain>
    </source>
</reference>
<dbReference type="RefSeq" id="WP_204392406.1">
    <property type="nucleotide sequence ID" value="NZ_JAFBBW010000001.1"/>
</dbReference>
<evidence type="ECO:0008006" key="3">
    <source>
        <dbReference type="Google" id="ProtNLM"/>
    </source>
</evidence>
<gene>
    <name evidence="1" type="ORF">ACFPER_09490</name>
</gene>
<dbReference type="EMBL" id="JBHSJC010000001">
    <property type="protein sequence ID" value="MFC4829021.1"/>
    <property type="molecule type" value="Genomic_DNA"/>
</dbReference>
<comment type="caution">
    <text evidence="1">The sequence shown here is derived from an EMBL/GenBank/DDBJ whole genome shotgun (WGS) entry which is preliminary data.</text>
</comment>
<evidence type="ECO:0000313" key="1">
    <source>
        <dbReference type="EMBL" id="MFC4829021.1"/>
    </source>
</evidence>
<protein>
    <recommendedName>
        <fullName evidence="3">Arsenate reductase</fullName>
    </recommendedName>
</protein>
<keyword evidence="2" id="KW-1185">Reference proteome</keyword>